<accession>A0A561U7M4</accession>
<dbReference type="Gene3D" id="1.10.357.10">
    <property type="entry name" value="Tetracycline Repressor, domain 2"/>
    <property type="match status" value="1"/>
</dbReference>
<keyword evidence="2 4" id="KW-0238">DNA-binding</keyword>
<proteinExistence type="predicted"/>
<sequence>MSTSDATTPQRGRPTVLDRAAITTATFRLWAERGYAAVGWKDIAEATGISVRTLVRHFARKSDIAWVGVPAATRRLRGALDEMPADVPAADAVRRAIVASISDDPMSPAGPDWIRVVCSEPEISGTAPAAYRPWITELAGFLERRVAGISPTAATALASGYQAATFAALVGWSESGSHEHAADAADEALGWLSLSPTGSDRETAES</sequence>
<organism evidence="6 7">
    <name type="scientific">Saccharopolyspora dendranthemae</name>
    <dbReference type="NCBI Taxonomy" id="1181886"/>
    <lineage>
        <taxon>Bacteria</taxon>
        <taxon>Bacillati</taxon>
        <taxon>Actinomycetota</taxon>
        <taxon>Actinomycetes</taxon>
        <taxon>Pseudonocardiales</taxon>
        <taxon>Pseudonocardiaceae</taxon>
        <taxon>Saccharopolyspora</taxon>
    </lineage>
</organism>
<dbReference type="InterPro" id="IPR001647">
    <property type="entry name" value="HTH_TetR"/>
</dbReference>
<dbReference type="InterPro" id="IPR050109">
    <property type="entry name" value="HTH-type_TetR-like_transc_reg"/>
</dbReference>
<dbReference type="PRINTS" id="PR00455">
    <property type="entry name" value="HTHTETR"/>
</dbReference>
<dbReference type="AlphaFoldDB" id="A0A561U7M4"/>
<feature type="domain" description="HTH tetR-type" evidence="5">
    <location>
        <begin position="16"/>
        <end position="76"/>
    </location>
</feature>
<dbReference type="GO" id="GO:0003700">
    <property type="term" value="F:DNA-binding transcription factor activity"/>
    <property type="evidence" value="ECO:0007669"/>
    <property type="project" value="TreeGrafter"/>
</dbReference>
<reference evidence="6 7" key="1">
    <citation type="submission" date="2019-06" db="EMBL/GenBank/DDBJ databases">
        <title>Sequencing the genomes of 1000 actinobacteria strains.</title>
        <authorList>
            <person name="Klenk H.-P."/>
        </authorList>
    </citation>
    <scope>NUCLEOTIDE SEQUENCE [LARGE SCALE GENOMIC DNA]</scope>
    <source>
        <strain evidence="6 7">DSM 46699</strain>
    </source>
</reference>
<evidence type="ECO:0000256" key="1">
    <source>
        <dbReference type="ARBA" id="ARBA00023015"/>
    </source>
</evidence>
<dbReference type="Pfam" id="PF00440">
    <property type="entry name" value="TetR_N"/>
    <property type="match status" value="1"/>
</dbReference>
<dbReference type="RefSeq" id="WP_145738331.1">
    <property type="nucleotide sequence ID" value="NZ_VIWX01000002.1"/>
</dbReference>
<comment type="caution">
    <text evidence="6">The sequence shown here is derived from an EMBL/GenBank/DDBJ whole genome shotgun (WGS) entry which is preliminary data.</text>
</comment>
<dbReference type="PANTHER" id="PTHR30055:SF234">
    <property type="entry name" value="HTH-TYPE TRANSCRIPTIONAL REGULATOR BETI"/>
    <property type="match status" value="1"/>
</dbReference>
<dbReference type="PROSITE" id="PS50977">
    <property type="entry name" value="HTH_TETR_2"/>
    <property type="match status" value="1"/>
</dbReference>
<feature type="DNA-binding region" description="H-T-H motif" evidence="4">
    <location>
        <begin position="39"/>
        <end position="58"/>
    </location>
</feature>
<protein>
    <submittedName>
        <fullName evidence="6">TetR family transcriptional regulator</fullName>
    </submittedName>
</protein>
<dbReference type="Gene3D" id="1.10.10.60">
    <property type="entry name" value="Homeodomain-like"/>
    <property type="match status" value="1"/>
</dbReference>
<keyword evidence="7" id="KW-1185">Reference proteome</keyword>
<evidence type="ECO:0000256" key="2">
    <source>
        <dbReference type="ARBA" id="ARBA00023125"/>
    </source>
</evidence>
<keyword evidence="3" id="KW-0804">Transcription</keyword>
<dbReference type="EMBL" id="VIWX01000002">
    <property type="protein sequence ID" value="TWF95333.1"/>
    <property type="molecule type" value="Genomic_DNA"/>
</dbReference>
<evidence type="ECO:0000256" key="3">
    <source>
        <dbReference type="ARBA" id="ARBA00023163"/>
    </source>
</evidence>
<keyword evidence="1" id="KW-0805">Transcription regulation</keyword>
<name>A0A561U7M4_9PSEU</name>
<evidence type="ECO:0000313" key="7">
    <source>
        <dbReference type="Proteomes" id="UP000316184"/>
    </source>
</evidence>
<dbReference type="PANTHER" id="PTHR30055">
    <property type="entry name" value="HTH-TYPE TRANSCRIPTIONAL REGULATOR RUTR"/>
    <property type="match status" value="1"/>
</dbReference>
<dbReference type="Proteomes" id="UP000316184">
    <property type="component" value="Unassembled WGS sequence"/>
</dbReference>
<dbReference type="GO" id="GO:0000976">
    <property type="term" value="F:transcription cis-regulatory region binding"/>
    <property type="evidence" value="ECO:0007669"/>
    <property type="project" value="TreeGrafter"/>
</dbReference>
<dbReference type="InterPro" id="IPR009057">
    <property type="entry name" value="Homeodomain-like_sf"/>
</dbReference>
<gene>
    <name evidence="6" type="ORF">FHU35_12327</name>
</gene>
<evidence type="ECO:0000313" key="6">
    <source>
        <dbReference type="EMBL" id="TWF95333.1"/>
    </source>
</evidence>
<evidence type="ECO:0000256" key="4">
    <source>
        <dbReference type="PROSITE-ProRule" id="PRU00335"/>
    </source>
</evidence>
<dbReference type="SUPFAM" id="SSF46689">
    <property type="entry name" value="Homeodomain-like"/>
    <property type="match status" value="1"/>
</dbReference>
<evidence type="ECO:0000259" key="5">
    <source>
        <dbReference type="PROSITE" id="PS50977"/>
    </source>
</evidence>
<dbReference type="OrthoDB" id="4214267at2"/>